<accession>U5DNB5</accession>
<dbReference type="InterPro" id="IPR041698">
    <property type="entry name" value="Methyltransf_25"/>
</dbReference>
<keyword evidence="2" id="KW-0808">Transferase</keyword>
<dbReference type="GO" id="GO:0032259">
    <property type="term" value="P:methylation"/>
    <property type="evidence" value="ECO:0007669"/>
    <property type="project" value="UniProtKB-KW"/>
</dbReference>
<proteinExistence type="predicted"/>
<dbReference type="OrthoDB" id="9765084at2"/>
<dbReference type="AlphaFoldDB" id="U5DNB5"/>
<protein>
    <submittedName>
        <fullName evidence="2">Methylase involved in ubiquinone/menaquinone biosynthesis</fullName>
    </submittedName>
</protein>
<keyword evidence="2" id="KW-0489">Methyltransferase</keyword>
<organism evidence="2 3">
    <name type="scientific">Rubidibacter lacunae KORDI 51-2</name>
    <dbReference type="NCBI Taxonomy" id="582515"/>
    <lineage>
        <taxon>Bacteria</taxon>
        <taxon>Bacillati</taxon>
        <taxon>Cyanobacteriota</taxon>
        <taxon>Cyanophyceae</taxon>
        <taxon>Oscillatoriophycideae</taxon>
        <taxon>Chroococcales</taxon>
        <taxon>Aphanothecaceae</taxon>
        <taxon>Rubidibacter</taxon>
    </lineage>
</organism>
<feature type="domain" description="Methyltransferase" evidence="1">
    <location>
        <begin position="199"/>
        <end position="296"/>
    </location>
</feature>
<keyword evidence="2" id="KW-0830">Ubiquinone</keyword>
<keyword evidence="3" id="KW-1185">Reference proteome</keyword>
<dbReference type="eggNOG" id="COG2226">
    <property type="taxonomic scope" value="Bacteria"/>
</dbReference>
<dbReference type="EMBL" id="ASSJ01000001">
    <property type="protein sequence ID" value="ERN43151.1"/>
    <property type="molecule type" value="Genomic_DNA"/>
</dbReference>
<dbReference type="Pfam" id="PF13649">
    <property type="entry name" value="Methyltransf_25"/>
    <property type="match status" value="1"/>
</dbReference>
<dbReference type="Proteomes" id="UP000016960">
    <property type="component" value="Unassembled WGS sequence"/>
</dbReference>
<dbReference type="RefSeq" id="WP_022603693.1">
    <property type="nucleotide sequence ID" value="NZ_ASSJ01000001.1"/>
</dbReference>
<dbReference type="Gene3D" id="3.40.50.150">
    <property type="entry name" value="Vaccinia Virus protein VP39"/>
    <property type="match status" value="1"/>
</dbReference>
<evidence type="ECO:0000259" key="1">
    <source>
        <dbReference type="Pfam" id="PF13649"/>
    </source>
</evidence>
<dbReference type="InterPro" id="IPR029063">
    <property type="entry name" value="SAM-dependent_MTases_sf"/>
</dbReference>
<comment type="caution">
    <text evidence="2">The sequence shown here is derived from an EMBL/GenBank/DDBJ whole genome shotgun (WGS) entry which is preliminary data.</text>
</comment>
<dbReference type="GO" id="GO:0008168">
    <property type="term" value="F:methyltransferase activity"/>
    <property type="evidence" value="ECO:0007669"/>
    <property type="project" value="UniProtKB-KW"/>
</dbReference>
<dbReference type="PANTHER" id="PTHR43591">
    <property type="entry name" value="METHYLTRANSFERASE"/>
    <property type="match status" value="1"/>
</dbReference>
<evidence type="ECO:0000313" key="3">
    <source>
        <dbReference type="Proteomes" id="UP000016960"/>
    </source>
</evidence>
<dbReference type="SUPFAM" id="SSF53335">
    <property type="entry name" value="S-adenosyl-L-methionine-dependent methyltransferases"/>
    <property type="match status" value="1"/>
</dbReference>
<evidence type="ECO:0000313" key="2">
    <source>
        <dbReference type="EMBL" id="ERN43151.1"/>
    </source>
</evidence>
<dbReference type="PANTHER" id="PTHR43591:SF110">
    <property type="entry name" value="RHODANESE DOMAIN-CONTAINING PROTEIN"/>
    <property type="match status" value="1"/>
</dbReference>
<name>U5DNB5_9CHRO</name>
<dbReference type="STRING" id="582515.KR51_00000420"/>
<dbReference type="PATRIC" id="fig|582515.4.peg.52"/>
<reference evidence="2 3" key="1">
    <citation type="submission" date="2013-05" db="EMBL/GenBank/DDBJ databases">
        <title>Draft genome sequence of Rubidibacter lacunae KORDI 51-2.</title>
        <authorList>
            <person name="Choi D.H."/>
            <person name="Noh J.H."/>
            <person name="Kwon K.-K."/>
            <person name="Lee J.-H."/>
            <person name="Ryu J.-Y."/>
        </authorList>
    </citation>
    <scope>NUCLEOTIDE SEQUENCE [LARGE SCALE GENOMIC DNA]</scope>
    <source>
        <strain evidence="2 3">KORDI 51-2</strain>
    </source>
</reference>
<dbReference type="InParanoid" id="U5DNB5"/>
<dbReference type="CDD" id="cd02440">
    <property type="entry name" value="AdoMet_MTases"/>
    <property type="match status" value="1"/>
</dbReference>
<gene>
    <name evidence="2" type="ORF">KR51_00000420</name>
</gene>
<sequence length="365" mass="41299">MTSTPNIDRLSQALNPLLKSAYDLLQQSKAAFALAHKTTATRLAKTFSFVPKPDTVAVADETFAFLQQRLERLQSADWHDAECGVYPKSLLFDNPWLDFLTLYPALVLDLPNTWECVRNRRYQDVPADVSTEGYPKYYLQKFHNQTDGYLSDSSAELYDLQVELLFNGSADAMRRRILAPLKQGLEYAFAAVPQSLVRVLDVACGTGRTLRMLRAALSQASLYGTDLSPAYLRKANALMSELPGELPQLLQANAEQLPYADSYFHGITCVFSFHELPGDARQNVINEIYRVLQPGGTFVICDSVQAIDSPEMLPLMKNFPATFHEPYYKHYITDNLEDRLRSAGFEVESVYNYLASKYWVARKPF</sequence>